<feature type="signal peptide" evidence="2">
    <location>
        <begin position="1"/>
        <end position="24"/>
    </location>
</feature>
<protein>
    <recommendedName>
        <fullName evidence="5">HmuY protein</fullName>
    </recommendedName>
</protein>
<reference evidence="3 4" key="1">
    <citation type="submission" date="2014-06" db="EMBL/GenBank/DDBJ databases">
        <title>Genomes of Alteromonas australica, a world apart.</title>
        <authorList>
            <person name="Gonzaga A."/>
            <person name="Lopez-Perez M."/>
            <person name="Rodriguez-Valera F."/>
        </authorList>
    </citation>
    <scope>NUCLEOTIDE SEQUENCE [LARGE SCALE GENOMIC DNA]</scope>
    <source>
        <strain evidence="3 4">H 17</strain>
    </source>
</reference>
<evidence type="ECO:0000256" key="2">
    <source>
        <dbReference type="SAM" id="SignalP"/>
    </source>
</evidence>
<feature type="compositionally biased region" description="Low complexity" evidence="1">
    <location>
        <begin position="22"/>
        <end position="37"/>
    </location>
</feature>
<dbReference type="GeneID" id="78256717"/>
<dbReference type="Pfam" id="PF14064">
    <property type="entry name" value="HmuY"/>
    <property type="match status" value="1"/>
</dbReference>
<accession>A0A075P637</accession>
<feature type="compositionally biased region" description="Acidic residues" evidence="1">
    <location>
        <begin position="38"/>
        <end position="56"/>
    </location>
</feature>
<keyword evidence="4" id="KW-1185">Reference proteome</keyword>
<feature type="chain" id="PRO_5001708874" description="HmuY protein" evidence="2">
    <location>
        <begin position="25"/>
        <end position="385"/>
    </location>
</feature>
<evidence type="ECO:0000313" key="4">
    <source>
        <dbReference type="Proteomes" id="UP000056090"/>
    </source>
</evidence>
<dbReference type="Proteomes" id="UP000056090">
    <property type="component" value="Chromosome"/>
</dbReference>
<name>A0A075P637_9ALTE</name>
<dbReference type="KEGG" id="aal:EP13_17715"/>
<keyword evidence="2" id="KW-0732">Signal</keyword>
<dbReference type="InterPro" id="IPR025921">
    <property type="entry name" value="HmuY"/>
</dbReference>
<dbReference type="RefSeq" id="WP_044058372.1">
    <property type="nucleotide sequence ID" value="NZ_CBCSKJ010000004.1"/>
</dbReference>
<gene>
    <name evidence="3" type="ORF">EP13_17715</name>
</gene>
<dbReference type="AlphaFoldDB" id="A0A075P637"/>
<dbReference type="CDD" id="cd12105">
    <property type="entry name" value="HmuY"/>
    <property type="match status" value="2"/>
</dbReference>
<evidence type="ECO:0008006" key="5">
    <source>
        <dbReference type="Google" id="ProtNLM"/>
    </source>
</evidence>
<evidence type="ECO:0000313" key="3">
    <source>
        <dbReference type="EMBL" id="AIG00371.1"/>
    </source>
</evidence>
<dbReference type="PROSITE" id="PS51257">
    <property type="entry name" value="PROKAR_LIPOPROTEIN"/>
    <property type="match status" value="1"/>
</dbReference>
<sequence>MKHTQLAWLIALSLGLAACGGSSSDSSTDVDAGVGTDDSTDSGTDDTDSGTDDTSNEEGSIYGPFSTGTTSEPVAVYFDLDTQSQVTLTDEEAASDTQWDIGFKRTSVFLNTHQETPVSLYFTGNNADFFDDEGNAIADSFLNATVDSELDDYLAVSASDIPDDTEFSTDSDSQVIGTTFYNYDTTTHVVSAAEDVYYIVSSDDNYTKFNVTDIVTEGYGMGEISLTVMHQSVLDGQTEFAEAVTVTANLVGCTEPAYIDFDLQQAVTADDAWDITIQCSDGAGEFAINLADDALVLRTDADTYSGVDEAAAAYYGFSSETVSEYAITENNWYYYDSTTHLLYSQFGVYLIKAGDTVFKMQITSYYDEEGTSGSYSFRSDALSAE</sequence>
<evidence type="ECO:0000256" key="1">
    <source>
        <dbReference type="SAM" id="MobiDB-lite"/>
    </source>
</evidence>
<dbReference type="EMBL" id="CP008849">
    <property type="protein sequence ID" value="AIG00371.1"/>
    <property type="molecule type" value="Genomic_DNA"/>
</dbReference>
<organism evidence="3 4">
    <name type="scientific">Alteromonas australica</name>
    <dbReference type="NCBI Taxonomy" id="589873"/>
    <lineage>
        <taxon>Bacteria</taxon>
        <taxon>Pseudomonadati</taxon>
        <taxon>Pseudomonadota</taxon>
        <taxon>Gammaproteobacteria</taxon>
        <taxon>Alteromonadales</taxon>
        <taxon>Alteromonadaceae</taxon>
        <taxon>Alteromonas/Salinimonas group</taxon>
        <taxon>Alteromonas</taxon>
    </lineage>
</organism>
<feature type="region of interest" description="Disordered" evidence="1">
    <location>
        <begin position="22"/>
        <end position="68"/>
    </location>
</feature>
<dbReference type="eggNOG" id="ENOG502Z9CX">
    <property type="taxonomic scope" value="Bacteria"/>
</dbReference>
<proteinExistence type="predicted"/>